<accession>E4RXD9</accession>
<dbReference type="KEGG" id="lby:Lbys_0511"/>
<evidence type="ECO:0000313" key="3">
    <source>
        <dbReference type="EMBL" id="ADQ16284.1"/>
    </source>
</evidence>
<dbReference type="Gene3D" id="3.90.640.10">
    <property type="entry name" value="Actin, Chain A, domain 4"/>
    <property type="match status" value="2"/>
</dbReference>
<dbReference type="AlphaFoldDB" id="E4RXD9"/>
<dbReference type="SUPFAM" id="SSF53067">
    <property type="entry name" value="Actin-like ATPase domain"/>
    <property type="match status" value="2"/>
</dbReference>
<proteinExistence type="predicted"/>
<evidence type="ECO:0000256" key="1">
    <source>
        <dbReference type="ARBA" id="ARBA00022741"/>
    </source>
</evidence>
<dbReference type="PANTHER" id="PTHR19375">
    <property type="entry name" value="HEAT SHOCK PROTEIN 70KDA"/>
    <property type="match status" value="1"/>
</dbReference>
<dbReference type="GO" id="GO:0005524">
    <property type="term" value="F:ATP binding"/>
    <property type="evidence" value="ECO:0007669"/>
    <property type="project" value="UniProtKB-KW"/>
</dbReference>
<keyword evidence="1" id="KW-0547">Nucleotide-binding</keyword>
<dbReference type="STRING" id="649349.Lbys_0511"/>
<protein>
    <submittedName>
        <fullName evidence="3">Heat shock protein</fullName>
    </submittedName>
</protein>
<dbReference type="GO" id="GO:0140662">
    <property type="term" value="F:ATP-dependent protein folding chaperone"/>
    <property type="evidence" value="ECO:0007669"/>
    <property type="project" value="InterPro"/>
</dbReference>
<dbReference type="OrthoDB" id="9807934at2"/>
<dbReference type="InterPro" id="IPR013126">
    <property type="entry name" value="Hsp_70_fam"/>
</dbReference>
<dbReference type="Gene3D" id="3.30.420.40">
    <property type="match status" value="3"/>
</dbReference>
<organism evidence="3 4">
    <name type="scientific">Leadbetterella byssophila (strain DSM 17132 / JCM 16389 / KACC 11308 / NBRC 106382 / 4M15)</name>
    <dbReference type="NCBI Taxonomy" id="649349"/>
    <lineage>
        <taxon>Bacteria</taxon>
        <taxon>Pseudomonadati</taxon>
        <taxon>Bacteroidota</taxon>
        <taxon>Cytophagia</taxon>
        <taxon>Cytophagales</taxon>
        <taxon>Leadbetterellaceae</taxon>
        <taxon>Leadbetterella</taxon>
    </lineage>
</organism>
<dbReference type="HOGENOM" id="CLU_033976_2_0_10"/>
<dbReference type="Pfam" id="PF00012">
    <property type="entry name" value="HSP70"/>
    <property type="match status" value="1"/>
</dbReference>
<keyword evidence="2" id="KW-0067">ATP-binding</keyword>
<evidence type="ECO:0000313" key="4">
    <source>
        <dbReference type="Proteomes" id="UP000007435"/>
    </source>
</evidence>
<dbReference type="EMBL" id="CP002305">
    <property type="protein sequence ID" value="ADQ16284.1"/>
    <property type="molecule type" value="Genomic_DNA"/>
</dbReference>
<dbReference type="Proteomes" id="UP000007435">
    <property type="component" value="Chromosome"/>
</dbReference>
<reference evidence="3 4" key="2">
    <citation type="journal article" date="2011" name="Stand. Genomic Sci.">
        <title>Complete genome sequence of Leadbetterella byssophila type strain (4M15).</title>
        <authorList>
            <person name="Abt B."/>
            <person name="Teshima H."/>
            <person name="Lucas S."/>
            <person name="Lapidus A."/>
            <person name="Del Rio T.G."/>
            <person name="Nolan M."/>
            <person name="Tice H."/>
            <person name="Cheng J.F."/>
            <person name="Pitluck S."/>
            <person name="Liolios K."/>
            <person name="Pagani I."/>
            <person name="Ivanova N."/>
            <person name="Mavromatis K."/>
            <person name="Pati A."/>
            <person name="Tapia R."/>
            <person name="Han C."/>
            <person name="Goodwin L."/>
            <person name="Chen A."/>
            <person name="Palaniappan K."/>
            <person name="Land M."/>
            <person name="Hauser L."/>
            <person name="Chang Y.J."/>
            <person name="Jeffries C.D."/>
            <person name="Rohde M."/>
            <person name="Goker M."/>
            <person name="Tindall B.J."/>
            <person name="Detter J.C."/>
            <person name="Woyke T."/>
            <person name="Bristow J."/>
            <person name="Eisen J.A."/>
            <person name="Markowitz V."/>
            <person name="Hugenholtz P."/>
            <person name="Klenk H.P."/>
            <person name="Kyrpides N.C."/>
        </authorList>
    </citation>
    <scope>NUCLEOTIDE SEQUENCE [LARGE SCALE GENOMIC DNA]</scope>
    <source>
        <strain evidence="4">DSM 17132 / JCM 16389 / KACC 11308 / NBRC 106382 / 4M15</strain>
    </source>
</reference>
<dbReference type="RefSeq" id="WP_013407338.1">
    <property type="nucleotide sequence ID" value="NC_014655.1"/>
</dbReference>
<name>E4RXD9_LEAB4</name>
<dbReference type="CDD" id="cd10231">
    <property type="entry name" value="ASKHA_NBD_HSP70_YegD-like"/>
    <property type="match status" value="1"/>
</dbReference>
<keyword evidence="4" id="KW-1185">Reference proteome</keyword>
<gene>
    <name evidence="3" type="ordered locus">Lbys_0511</name>
</gene>
<reference key="1">
    <citation type="submission" date="2010-11" db="EMBL/GenBank/DDBJ databases">
        <title>The complete genome of Leadbetterella byssophila DSM 17132.</title>
        <authorList>
            <consortium name="US DOE Joint Genome Institute (JGI-PGF)"/>
            <person name="Lucas S."/>
            <person name="Copeland A."/>
            <person name="Lapidus A."/>
            <person name="Glavina del Rio T."/>
            <person name="Dalin E."/>
            <person name="Tice H."/>
            <person name="Bruce D."/>
            <person name="Goodwin L."/>
            <person name="Pitluck S."/>
            <person name="Kyrpides N."/>
            <person name="Mavromatis K."/>
            <person name="Ivanova N."/>
            <person name="Teshima H."/>
            <person name="Brettin T."/>
            <person name="Detter J.C."/>
            <person name="Han C."/>
            <person name="Tapia R."/>
            <person name="Land M."/>
            <person name="Hauser L."/>
            <person name="Markowitz V."/>
            <person name="Cheng J.-F."/>
            <person name="Hugenholtz P."/>
            <person name="Woyke T."/>
            <person name="Wu D."/>
            <person name="Tindall B."/>
            <person name="Pomrenke H.G."/>
            <person name="Brambilla E."/>
            <person name="Klenk H.-P."/>
            <person name="Eisen J.A."/>
        </authorList>
    </citation>
    <scope>NUCLEOTIDE SEQUENCE [LARGE SCALE GENOMIC DNA]</scope>
    <source>
        <strain>DSM 17132</strain>
    </source>
</reference>
<evidence type="ECO:0000256" key="2">
    <source>
        <dbReference type="ARBA" id="ARBA00022840"/>
    </source>
</evidence>
<sequence length="409" mass="46193">MQNFLYGVDFGTSNSALSILDLQSHQIIKTFILPSVLYFPKGEKRVLVGNEAVESYVGDGMKGRFIKSIKRVLSNKSFQHTLINGVRYDLSDLVSLILKKLKAQADDFVGTNVDQVILGRPVFFDDDDQDRDTLAQKRLEIAAKQAGFQKIHFQLEPIAAAFAYEKTLSSPQKVLVADLGGGTTDFTLISLDPAKHDQLDRRQDIISTGGIYLGGDAFDSAFMWEKGTPHFGRGVKYSTRPEQWLDLPLSLFLNITTWEKMIFFNSTKVLQDLKRYYFQSKNHPKLKNLIDLIEGNLGYSIFREIERVKVDLSQNTSTTFDFEPSGIKEPIRSSEYDEIISGDLQKIQNYLNQFIGDHHADSVFLTGGTSLVPAVQRMFKEKFGEVQSGDNFISVTQGLAYSHYLLHIE</sequence>
<dbReference type="InterPro" id="IPR043129">
    <property type="entry name" value="ATPase_NBD"/>
</dbReference>
<dbReference type="InterPro" id="IPR042054">
    <property type="entry name" value="YegD-like"/>
</dbReference>
<dbReference type="eggNOG" id="COG0443">
    <property type="taxonomic scope" value="Bacteria"/>
</dbReference>
<keyword evidence="3" id="KW-0346">Stress response</keyword>